<sequence length="93" mass="10658">MFQTSREAPNSDNWFVTEEDVATFFVSKFKTLFTSLFWTSWDKGRIVSEAVSSVDAGFLIESPSTWIYSWAPLCFRGAILHVRPPKRSFSPLT</sequence>
<protein>
    <submittedName>
        <fullName evidence="2">Uncharacterized protein</fullName>
    </submittedName>
</protein>
<dbReference type="WBParaSite" id="L893_g2406.t1">
    <property type="protein sequence ID" value="L893_g2406.t1"/>
    <property type="gene ID" value="L893_g2406"/>
</dbReference>
<organism evidence="1 2">
    <name type="scientific">Steinernema glaseri</name>
    <dbReference type="NCBI Taxonomy" id="37863"/>
    <lineage>
        <taxon>Eukaryota</taxon>
        <taxon>Metazoa</taxon>
        <taxon>Ecdysozoa</taxon>
        <taxon>Nematoda</taxon>
        <taxon>Chromadorea</taxon>
        <taxon>Rhabditida</taxon>
        <taxon>Tylenchina</taxon>
        <taxon>Panagrolaimomorpha</taxon>
        <taxon>Strongyloidoidea</taxon>
        <taxon>Steinernematidae</taxon>
        <taxon>Steinernema</taxon>
    </lineage>
</organism>
<name>A0A1I7Z943_9BILA</name>
<keyword evidence="1" id="KW-1185">Reference proteome</keyword>
<proteinExistence type="predicted"/>
<reference evidence="2" key="1">
    <citation type="submission" date="2016-11" db="UniProtKB">
        <authorList>
            <consortium name="WormBaseParasite"/>
        </authorList>
    </citation>
    <scope>IDENTIFICATION</scope>
</reference>
<evidence type="ECO:0000313" key="1">
    <source>
        <dbReference type="Proteomes" id="UP000095287"/>
    </source>
</evidence>
<dbReference type="Proteomes" id="UP000095287">
    <property type="component" value="Unplaced"/>
</dbReference>
<evidence type="ECO:0000313" key="2">
    <source>
        <dbReference type="WBParaSite" id="L893_g2406.t1"/>
    </source>
</evidence>
<accession>A0A1I7Z943</accession>
<dbReference type="AlphaFoldDB" id="A0A1I7Z943"/>